<dbReference type="InterPro" id="IPR050793">
    <property type="entry name" value="CMP-NeuNAc_synthase"/>
</dbReference>
<dbReference type="SUPFAM" id="SSF53448">
    <property type="entry name" value="Nucleotide-diphospho-sugar transferases"/>
    <property type="match status" value="1"/>
</dbReference>
<proteinExistence type="inferred from homology"/>
<dbReference type="AlphaFoldDB" id="B9D4T3"/>
<accession>B9D4T3</accession>
<evidence type="ECO:0000313" key="3">
    <source>
        <dbReference type="EMBL" id="EEF13000.1"/>
    </source>
</evidence>
<dbReference type="PANTHER" id="PTHR21485">
    <property type="entry name" value="HAD SUPERFAMILY MEMBERS CMAS AND KDSC"/>
    <property type="match status" value="1"/>
</dbReference>
<dbReference type="InterPro" id="IPR003329">
    <property type="entry name" value="Cytidylyl_trans"/>
</dbReference>
<keyword evidence="4" id="KW-1185">Reference proteome</keyword>
<protein>
    <recommendedName>
        <fullName evidence="2">Pseudaminic acid cytidylyltransferase</fullName>
        <ecNumber evidence="2">2.7.7.81</ecNumber>
    </recommendedName>
</protein>
<organism evidence="3 4">
    <name type="scientific">Campylobacter rectus RM3267</name>
    <dbReference type="NCBI Taxonomy" id="553218"/>
    <lineage>
        <taxon>Bacteria</taxon>
        <taxon>Pseudomonadati</taxon>
        <taxon>Campylobacterota</taxon>
        <taxon>Epsilonproteobacteria</taxon>
        <taxon>Campylobacterales</taxon>
        <taxon>Campylobacteraceae</taxon>
        <taxon>Campylobacter</taxon>
    </lineage>
</organism>
<keyword evidence="3" id="KW-0548">Nucleotidyltransferase</keyword>
<evidence type="ECO:0000313" key="4">
    <source>
        <dbReference type="Proteomes" id="UP000003082"/>
    </source>
</evidence>
<dbReference type="NCBIfam" id="TIGR03584">
    <property type="entry name" value="PseF"/>
    <property type="match status" value="1"/>
</dbReference>
<evidence type="ECO:0000256" key="2">
    <source>
        <dbReference type="NCBIfam" id="TIGR03584"/>
    </source>
</evidence>
<dbReference type="InterPro" id="IPR029044">
    <property type="entry name" value="Nucleotide-diphossugar_trans"/>
</dbReference>
<dbReference type="Pfam" id="PF02348">
    <property type="entry name" value="CTP_transf_3"/>
    <property type="match status" value="1"/>
</dbReference>
<comment type="caution">
    <text evidence="3">The sequence shown here is derived from an EMBL/GenBank/DDBJ whole genome shotgun (WGS) entry which is preliminary data.</text>
</comment>
<dbReference type="STRING" id="553218.CAMRE0001_2869"/>
<evidence type="ECO:0000256" key="1">
    <source>
        <dbReference type="ARBA" id="ARBA00010726"/>
    </source>
</evidence>
<dbReference type="PANTHER" id="PTHR21485:SF6">
    <property type="entry name" value="N-ACYLNEURAMINATE CYTIDYLYLTRANSFERASE-RELATED"/>
    <property type="match status" value="1"/>
</dbReference>
<name>B9D4T3_CAMRE</name>
<dbReference type="CDD" id="cd02513">
    <property type="entry name" value="CMP-NeuAc_Synthase"/>
    <property type="match status" value="1"/>
</dbReference>
<dbReference type="InterPro" id="IPR020039">
    <property type="entry name" value="PseF"/>
</dbReference>
<sequence length="247" mass="27795">MTRRKAAGFRAVNLMRDNQNRALCVIPARGGSKRIPRKNVKDFLGKPLIAYSIEAALNSGVFECVIVSTDDTEIANVAVKFGAQVPFMRDASLSDDYATSSDAVADAATRLGEKYPHVCCLYATAPLITGEILREAYGKFEEAECEFLFSATEFSFPIQRAIRLGEDGAVNMFYPQFALTRSQDLERAYHDAGAFYFGRREAWLEKKPIFAPHSRAFLLPRNLVCDIDTPEDFEFAQKLYRINYDKI</sequence>
<dbReference type="EMBL" id="ACFU01000030">
    <property type="protein sequence ID" value="EEF13000.1"/>
    <property type="molecule type" value="Genomic_DNA"/>
</dbReference>
<dbReference type="eggNOG" id="COG1083">
    <property type="taxonomic scope" value="Bacteria"/>
</dbReference>
<dbReference type="GO" id="GO:0008781">
    <property type="term" value="F:N-acylneuraminate cytidylyltransferase activity"/>
    <property type="evidence" value="ECO:0007669"/>
    <property type="project" value="TreeGrafter"/>
</dbReference>
<dbReference type="Gene3D" id="3.90.550.10">
    <property type="entry name" value="Spore Coat Polysaccharide Biosynthesis Protein SpsA, Chain A"/>
    <property type="match status" value="1"/>
</dbReference>
<keyword evidence="3" id="KW-0808">Transferase</keyword>
<comment type="similarity">
    <text evidence="1">Belongs to the CMP-NeuNAc synthase family.</text>
</comment>
<reference evidence="3 4" key="1">
    <citation type="submission" date="2008-08" db="EMBL/GenBank/DDBJ databases">
        <authorList>
            <person name="Madupu R."/>
            <person name="Durkin A.S."/>
            <person name="Torralba M."/>
            <person name="Methe B."/>
            <person name="Sutton G.G."/>
            <person name="Strausberg R.L."/>
            <person name="Nelson K.E."/>
        </authorList>
    </citation>
    <scope>NUCLEOTIDE SEQUENCE [LARGE SCALE GENOMIC DNA]</scope>
    <source>
        <strain evidence="3 4">RM3267</strain>
    </source>
</reference>
<gene>
    <name evidence="3" type="primary">pseF</name>
    <name evidence="3" type="ORF">CAMRE0001_2869</name>
</gene>
<dbReference type="EC" id="2.7.7.81" evidence="2"/>
<dbReference type="Proteomes" id="UP000003082">
    <property type="component" value="Unassembled WGS sequence"/>
</dbReference>